<dbReference type="KEGG" id="plt:Plut_1451"/>
<dbReference type="InterPro" id="IPR025937">
    <property type="entry name" value="PDGLE_dom"/>
</dbReference>
<dbReference type="STRING" id="319225.Plut_1451"/>
<organism evidence="8 9">
    <name type="scientific">Chlorobium luteolum (strain DSM 273 / BCRC 81028 / 2530)</name>
    <name type="common">Pelodictyon luteolum</name>
    <dbReference type="NCBI Taxonomy" id="319225"/>
    <lineage>
        <taxon>Bacteria</taxon>
        <taxon>Pseudomonadati</taxon>
        <taxon>Chlorobiota</taxon>
        <taxon>Chlorobiia</taxon>
        <taxon>Chlorobiales</taxon>
        <taxon>Chlorobiaceae</taxon>
        <taxon>Chlorobium/Pelodictyon group</taxon>
        <taxon>Pelodictyon</taxon>
    </lineage>
</organism>
<gene>
    <name evidence="8" type="ordered locus">Plut_1451</name>
</gene>
<name>Q3B2X1_CHLL3</name>
<evidence type="ECO:0000256" key="6">
    <source>
        <dbReference type="SAM" id="Phobius"/>
    </source>
</evidence>
<dbReference type="HOGENOM" id="CLU_174500_0_0_10"/>
<keyword evidence="2" id="KW-1003">Cell membrane</keyword>
<keyword evidence="4 6" id="KW-1133">Transmembrane helix</keyword>
<evidence type="ECO:0000313" key="9">
    <source>
        <dbReference type="Proteomes" id="UP000002709"/>
    </source>
</evidence>
<evidence type="ECO:0000256" key="5">
    <source>
        <dbReference type="ARBA" id="ARBA00023136"/>
    </source>
</evidence>
<keyword evidence="9" id="KW-1185">Reference proteome</keyword>
<protein>
    <submittedName>
        <fullName evidence="8">Putative cobalt transport protein</fullName>
    </submittedName>
</protein>
<feature type="transmembrane region" description="Helical" evidence="6">
    <location>
        <begin position="7"/>
        <end position="28"/>
    </location>
</feature>
<evidence type="ECO:0000256" key="2">
    <source>
        <dbReference type="ARBA" id="ARBA00022475"/>
    </source>
</evidence>
<evidence type="ECO:0000259" key="7">
    <source>
        <dbReference type="Pfam" id="PF13190"/>
    </source>
</evidence>
<dbReference type="Pfam" id="PF13190">
    <property type="entry name" value="PDGLE"/>
    <property type="match status" value="1"/>
</dbReference>
<dbReference type="GO" id="GO:0005886">
    <property type="term" value="C:plasma membrane"/>
    <property type="evidence" value="ECO:0007669"/>
    <property type="project" value="UniProtKB-SubCell"/>
</dbReference>
<evidence type="ECO:0000256" key="1">
    <source>
        <dbReference type="ARBA" id="ARBA00004236"/>
    </source>
</evidence>
<keyword evidence="3 6" id="KW-0812">Transmembrane</keyword>
<accession>Q3B2X1</accession>
<evidence type="ECO:0000256" key="4">
    <source>
        <dbReference type="ARBA" id="ARBA00022989"/>
    </source>
</evidence>
<feature type="domain" description="PDGLE" evidence="7">
    <location>
        <begin position="6"/>
        <end position="108"/>
    </location>
</feature>
<dbReference type="Proteomes" id="UP000002709">
    <property type="component" value="Chromosome"/>
</dbReference>
<dbReference type="eggNOG" id="COG0310">
    <property type="taxonomic scope" value="Bacteria"/>
</dbReference>
<reference evidence="9" key="1">
    <citation type="submission" date="2005-08" db="EMBL/GenBank/DDBJ databases">
        <title>Complete sequence of Pelodictyon luteolum DSM 273.</title>
        <authorList>
            <consortium name="US DOE Joint Genome Institute"/>
            <person name="Copeland A."/>
            <person name="Lucas S."/>
            <person name="Lapidus A."/>
            <person name="Barry K."/>
            <person name="Detter J.C."/>
            <person name="Glavina T."/>
            <person name="Hammon N."/>
            <person name="Israni S."/>
            <person name="Pitluck S."/>
            <person name="Bryant D."/>
            <person name="Schmutz J."/>
            <person name="Larimer F."/>
            <person name="Land M."/>
            <person name="Kyrpides N."/>
            <person name="Ivanova N."/>
            <person name="Richardson P."/>
        </authorList>
    </citation>
    <scope>NUCLEOTIDE SEQUENCE [LARGE SCALE GENOMIC DNA]</scope>
    <source>
        <strain evidence="9">DSM 273 / BCRC 81028 / 2530</strain>
    </source>
</reference>
<proteinExistence type="predicted"/>
<dbReference type="AlphaFoldDB" id="Q3B2X1"/>
<evidence type="ECO:0000256" key="3">
    <source>
        <dbReference type="ARBA" id="ARBA00022692"/>
    </source>
</evidence>
<sequence length="111" mass="12177">MKLAMKLWIGIGILALMSPLGLILPAYFRAEAAWGEWGADEIRQMNGYLPEGLARLTGLWKAMIPDYAFQGWEEKGLLLTSIAYVFSAITGIALITATTLIIGKILARGYD</sequence>
<feature type="transmembrane region" description="Helical" evidence="6">
    <location>
        <begin position="82"/>
        <end position="107"/>
    </location>
</feature>
<dbReference type="EMBL" id="CP000096">
    <property type="protein sequence ID" value="ABB24310.1"/>
    <property type="molecule type" value="Genomic_DNA"/>
</dbReference>
<evidence type="ECO:0000313" key="8">
    <source>
        <dbReference type="EMBL" id="ABB24310.1"/>
    </source>
</evidence>
<comment type="subcellular location">
    <subcellularLocation>
        <location evidence="1">Cell membrane</location>
    </subcellularLocation>
</comment>
<keyword evidence="5 6" id="KW-0472">Membrane</keyword>